<proteinExistence type="predicted"/>
<sequence>MAGQKKSLTDPPTNLKEAIDWLALVGGGYGRNDWISGKRTELKSALDKLLNWNTLKSELKINVDLDGLIKKLADGLGAGFLGYQGSTSFGSNGIIKQDDYGGRYIPTYKSAEWQVGLENDYAKVFLGAAVMAYYGITYLYWKCKIGYGGWGSFRLNGGGSDPLSLFMVNMGFKTNELQNINGSQVVERLTSDHIYGFDELKNVQNSYQSPYSDFLIQLEDRGPAQGINCPLTNCFILAKEYIKSQFTKSQGPRIDGTLTSIKEALPSFKSSCQTSAQDLYYQINNFISTYMPETSSPNPGGVSAQSSPAAPVAGTLTTLGLGGGAAAAYIFNLGGAKTLVNGLLKIG</sequence>
<dbReference type="Proteomes" id="UP001497744">
    <property type="component" value="Unassembled WGS sequence"/>
</dbReference>
<gene>
    <name evidence="1" type="ORF">BcabD6B2_37060</name>
</gene>
<dbReference type="AlphaFoldDB" id="A0AAV4LYP0"/>
<name>A0AAV4LYP0_BABCB</name>
<accession>A0AAV4LYP0</accession>
<dbReference type="EMBL" id="BPLF01000003">
    <property type="protein sequence ID" value="GIX64271.1"/>
    <property type="molecule type" value="Genomic_DNA"/>
</dbReference>
<protein>
    <submittedName>
        <fullName evidence="1">Variant erythrocyte surface antigen-1 family protein</fullName>
    </submittedName>
</protein>
<evidence type="ECO:0000313" key="2">
    <source>
        <dbReference type="Proteomes" id="UP001497744"/>
    </source>
</evidence>
<keyword evidence="2" id="KW-1185">Reference proteome</keyword>
<organism evidence="1 2">
    <name type="scientific">Babesia caballi</name>
    <dbReference type="NCBI Taxonomy" id="5871"/>
    <lineage>
        <taxon>Eukaryota</taxon>
        <taxon>Sar</taxon>
        <taxon>Alveolata</taxon>
        <taxon>Apicomplexa</taxon>
        <taxon>Aconoidasida</taxon>
        <taxon>Piroplasmida</taxon>
        <taxon>Babesiidae</taxon>
        <taxon>Babesia</taxon>
    </lineage>
</organism>
<reference evidence="1 2" key="1">
    <citation type="submission" date="2021-06" db="EMBL/GenBank/DDBJ databases">
        <title>Genome sequence of Babesia caballi.</title>
        <authorList>
            <person name="Yamagishi J."/>
            <person name="Kidaka T."/>
            <person name="Ochi A."/>
        </authorList>
    </citation>
    <scope>NUCLEOTIDE SEQUENCE [LARGE SCALE GENOMIC DNA]</scope>
    <source>
        <strain evidence="1">USDA-D6B2</strain>
    </source>
</reference>
<comment type="caution">
    <text evidence="1">The sequence shown here is derived from an EMBL/GenBank/DDBJ whole genome shotgun (WGS) entry which is preliminary data.</text>
</comment>
<dbReference type="GeneID" id="94195752"/>
<dbReference type="RefSeq" id="XP_067716340.1">
    <property type="nucleotide sequence ID" value="XM_067860239.1"/>
</dbReference>
<evidence type="ECO:0000313" key="1">
    <source>
        <dbReference type="EMBL" id="GIX64271.1"/>
    </source>
</evidence>